<accession>A0A4Q0PGK3</accession>
<comment type="caution">
    <text evidence="2">The sequence shown here is derived from an EMBL/GenBank/DDBJ whole genome shotgun (WGS) entry which is preliminary data.</text>
</comment>
<protein>
    <submittedName>
        <fullName evidence="2">Polysaccharide pyruvyl transferase</fullName>
    </submittedName>
</protein>
<feature type="domain" description="Polysaccharide pyruvyl transferase" evidence="1">
    <location>
        <begin position="14"/>
        <end position="310"/>
    </location>
</feature>
<dbReference type="InterPro" id="IPR007345">
    <property type="entry name" value="Polysacch_pyruvyl_Trfase"/>
</dbReference>
<proteinExistence type="predicted"/>
<organism evidence="2 3">
    <name type="scientific">Leeuwenhoekiella marinoflava</name>
    <dbReference type="NCBI Taxonomy" id="988"/>
    <lineage>
        <taxon>Bacteria</taxon>
        <taxon>Pseudomonadati</taxon>
        <taxon>Bacteroidota</taxon>
        <taxon>Flavobacteriia</taxon>
        <taxon>Flavobacteriales</taxon>
        <taxon>Flavobacteriaceae</taxon>
        <taxon>Leeuwenhoekiella</taxon>
    </lineage>
</organism>
<evidence type="ECO:0000313" key="2">
    <source>
        <dbReference type="EMBL" id="RXG25991.1"/>
    </source>
</evidence>
<name>A0A4Q0PGK3_9FLAO</name>
<dbReference type="Pfam" id="PF04230">
    <property type="entry name" value="PS_pyruv_trans"/>
    <property type="match status" value="1"/>
</dbReference>
<keyword evidence="2" id="KW-0808">Transferase</keyword>
<gene>
    <name evidence="2" type="ORF">DSL99_3397</name>
</gene>
<dbReference type="AlphaFoldDB" id="A0A4Q0PGK3"/>
<dbReference type="RefSeq" id="WP_073100380.1">
    <property type="nucleotide sequence ID" value="NZ_QOVL01000020.1"/>
</dbReference>
<dbReference type="STRING" id="1122159.SAMN02745246_03323"/>
<dbReference type="GO" id="GO:0016740">
    <property type="term" value="F:transferase activity"/>
    <property type="evidence" value="ECO:0007669"/>
    <property type="project" value="UniProtKB-KW"/>
</dbReference>
<dbReference type="EMBL" id="QOVL01000020">
    <property type="protein sequence ID" value="RXG25991.1"/>
    <property type="molecule type" value="Genomic_DNA"/>
</dbReference>
<evidence type="ECO:0000259" key="1">
    <source>
        <dbReference type="Pfam" id="PF04230"/>
    </source>
</evidence>
<dbReference type="Proteomes" id="UP000290608">
    <property type="component" value="Unassembled WGS sequence"/>
</dbReference>
<evidence type="ECO:0000313" key="3">
    <source>
        <dbReference type="Proteomes" id="UP000290608"/>
    </source>
</evidence>
<sequence length="377" mass="43308">MKIGIITFWESNNNYGQILQLFAMQAALKKLGHEPFLIKYHRIAPKKEQSFVERLTNFNPVRSLKHRLDAPFRRKSQQMDAKRRFQEFKEKHIVFGKESFKSLDALKMNPPKADVYLTGSDQVWNHTFKVSAEAFLLGFGGADVKRISYAASYGVTEQDEATHKMFKSLLNTFDGISVREKSGVRLTENLGFKAQWVLDPTMLFTKEDWISLLQLNDVGKQPGVKKEQVFMYMLGNSEIVDKDKFIAFAKALPHKSVIHATANSDFTGNAYPTIPEWIYNISTSELVITTSFHGMIFCILNNTNFIVLPNTGRAKGMNGRVESMLNALGLEEHIMTKFDHQKAEHILRKEINWDTVNDFLAKWRVDSFNFLEKHINS</sequence>
<reference evidence="2 3" key="1">
    <citation type="submission" date="2018-07" db="EMBL/GenBank/DDBJ databases">
        <title>Leeuwenhoekiella genomics.</title>
        <authorList>
            <person name="Tahon G."/>
            <person name="Willems A."/>
        </authorList>
    </citation>
    <scope>NUCLEOTIDE SEQUENCE [LARGE SCALE GENOMIC DNA]</scope>
    <source>
        <strain evidence="2 3">LMG 1345</strain>
    </source>
</reference>